<evidence type="ECO:0000313" key="1">
    <source>
        <dbReference type="EMBL" id="QDT17676.1"/>
    </source>
</evidence>
<dbReference type="KEGG" id="acaf:CA12_38060"/>
<evidence type="ECO:0000313" key="2">
    <source>
        <dbReference type="Proteomes" id="UP000318741"/>
    </source>
</evidence>
<organism evidence="1 2">
    <name type="scientific">Alienimonas californiensis</name>
    <dbReference type="NCBI Taxonomy" id="2527989"/>
    <lineage>
        <taxon>Bacteria</taxon>
        <taxon>Pseudomonadati</taxon>
        <taxon>Planctomycetota</taxon>
        <taxon>Planctomycetia</taxon>
        <taxon>Planctomycetales</taxon>
        <taxon>Planctomycetaceae</taxon>
        <taxon>Alienimonas</taxon>
    </lineage>
</organism>
<reference evidence="1 2" key="1">
    <citation type="submission" date="2019-02" db="EMBL/GenBank/DDBJ databases">
        <title>Deep-cultivation of Planctomycetes and their phenomic and genomic characterization uncovers novel biology.</title>
        <authorList>
            <person name="Wiegand S."/>
            <person name="Jogler M."/>
            <person name="Boedeker C."/>
            <person name="Pinto D."/>
            <person name="Vollmers J."/>
            <person name="Rivas-Marin E."/>
            <person name="Kohn T."/>
            <person name="Peeters S.H."/>
            <person name="Heuer A."/>
            <person name="Rast P."/>
            <person name="Oberbeckmann S."/>
            <person name="Bunk B."/>
            <person name="Jeske O."/>
            <person name="Meyerdierks A."/>
            <person name="Storesund J.E."/>
            <person name="Kallscheuer N."/>
            <person name="Luecker S."/>
            <person name="Lage O.M."/>
            <person name="Pohl T."/>
            <person name="Merkel B.J."/>
            <person name="Hornburger P."/>
            <person name="Mueller R.-W."/>
            <person name="Bruemmer F."/>
            <person name="Labrenz M."/>
            <person name="Spormann A.M."/>
            <person name="Op den Camp H."/>
            <person name="Overmann J."/>
            <person name="Amann R."/>
            <person name="Jetten M.S.M."/>
            <person name="Mascher T."/>
            <person name="Medema M.H."/>
            <person name="Devos D.P."/>
            <person name="Kaster A.-K."/>
            <person name="Ovreas L."/>
            <person name="Rohde M."/>
            <person name="Galperin M.Y."/>
            <person name="Jogler C."/>
        </authorList>
    </citation>
    <scope>NUCLEOTIDE SEQUENCE [LARGE SCALE GENOMIC DNA]</scope>
    <source>
        <strain evidence="1 2">CA12</strain>
    </source>
</reference>
<dbReference type="Pfam" id="PF10127">
    <property type="entry name" value="RlaP"/>
    <property type="match status" value="1"/>
</dbReference>
<name>A0A517PE73_9PLAN</name>
<dbReference type="RefSeq" id="WP_145360616.1">
    <property type="nucleotide sequence ID" value="NZ_CP036265.1"/>
</dbReference>
<proteinExistence type="predicted"/>
<accession>A0A517PE73</accession>
<dbReference type="EMBL" id="CP036265">
    <property type="protein sequence ID" value="QDT17676.1"/>
    <property type="molecule type" value="Genomic_DNA"/>
</dbReference>
<dbReference type="PANTHER" id="PTHR34817">
    <property type="entry name" value="NUCLEOTIDYLTRANSFERASE"/>
    <property type="match status" value="1"/>
</dbReference>
<dbReference type="OrthoDB" id="9796845at2"/>
<dbReference type="PANTHER" id="PTHR34817:SF1">
    <property type="entry name" value="NUCLEOTIDYLTRANSFERASE"/>
    <property type="match status" value="1"/>
</dbReference>
<dbReference type="InterPro" id="IPR018775">
    <property type="entry name" value="RlaP"/>
</dbReference>
<keyword evidence="1" id="KW-0808">Transferase</keyword>
<gene>
    <name evidence="1" type="ORF">CA12_38060</name>
</gene>
<dbReference type="AlphaFoldDB" id="A0A517PE73"/>
<dbReference type="GO" id="GO:0016740">
    <property type="term" value="F:transferase activity"/>
    <property type="evidence" value="ECO:0007669"/>
    <property type="project" value="UniProtKB-KW"/>
</dbReference>
<protein>
    <submittedName>
        <fullName evidence="1">Putative nucleotidyltransferase</fullName>
    </submittedName>
</protein>
<dbReference type="Proteomes" id="UP000318741">
    <property type="component" value="Chromosome"/>
</dbReference>
<keyword evidence="2" id="KW-1185">Reference proteome</keyword>
<sequence>MTPYPHDPTALPAVRAAVAEHPYPLAFATVSGAHLYGFPSADSDVDLRGVHLLPPGERVPRRRGKPRDTIDTTRVVGGLEIDLVTHDAAKFFALMLRPNGYVLEQVLSPLIVQGGPALDELRELAAGCVTRGHARHYLGFARTQRELLAKHDPPRLKPALYLYRVLLTGIHLMETGEVEANLPTLLATRQQAGVAELIERKRAGAEQEPLSAAEAAEHVTAFDRLRDELEVAQDRSTLPEEPTAAAGLDDLLRRLRTGAI</sequence>